<sequence length="520" mass="57167">MPTCHFFLLAGELTLQVKSPGLEPGASAGLRLLGARARAQDVGEPQPDKAWPDPPKPGPARARPTLVAFELHSRAIPGLEVHLASFPALRKRFERMRGAVREGEMPPTFHDIEGLPQFEGQARTSLTVGPFRHPPTRDFCRAFAEFMMPWTPEEYISIVNETSAVIERVDPHLIFVDTMFSHAMDACNLLRRSYHVLSPLLPSLVCNQNQPLVRRLFRYPMSGTGMPYPLPLSLIPANLLYFVTMIYYALRSKPLNSANAARAARGCPGSYPLMDLTYVSPERTYITPGVAEVDLPFDCPSTLHLCGPISADFVSLRDGDPELATWLDRGETVLMIMGTHFDYDEPLARRVLEGLLGGVDATTQILWKVPNRDELGAVFDEVLTTARDRDRVRAVTWFDAEPAAILEHENVVCYVHHGGANSYYECARAGKPQVVLAQWVDTYYNAVAAEYAGLGVYGNKSCAPDVSSTELSLALKRATSGEDAARMRERAGEVAVKCCEAGGRQRAADIVVGLLGTKAA</sequence>
<dbReference type="InterPro" id="IPR010610">
    <property type="entry name" value="EryCIII-like_C"/>
</dbReference>
<protein>
    <submittedName>
        <fullName evidence="5">Glycosyltransferase family 1 protein</fullName>
    </submittedName>
</protein>
<gene>
    <name evidence="5" type="ORF">BD626DRAFT_457686</name>
</gene>
<evidence type="ECO:0000313" key="5">
    <source>
        <dbReference type="EMBL" id="TRM62800.1"/>
    </source>
</evidence>
<dbReference type="Proteomes" id="UP000320762">
    <property type="component" value="Unassembled WGS sequence"/>
</dbReference>
<evidence type="ECO:0000256" key="3">
    <source>
        <dbReference type="SAM" id="MobiDB-lite"/>
    </source>
</evidence>
<name>A0A550CDB1_9AGAR</name>
<feature type="domain" description="Erythromycin biosynthesis protein CIII-like C-terminal" evidence="4">
    <location>
        <begin position="409"/>
        <end position="489"/>
    </location>
</feature>
<accession>A0A550CDB1</accession>
<feature type="compositionally biased region" description="Basic and acidic residues" evidence="3">
    <location>
        <begin position="38"/>
        <end position="51"/>
    </location>
</feature>
<reference evidence="5 6" key="1">
    <citation type="journal article" date="2019" name="New Phytol.">
        <title>Comparative genomics reveals unique wood-decay strategies and fruiting body development in the Schizophyllaceae.</title>
        <authorList>
            <person name="Almasi E."/>
            <person name="Sahu N."/>
            <person name="Krizsan K."/>
            <person name="Balint B."/>
            <person name="Kovacs G.M."/>
            <person name="Kiss B."/>
            <person name="Cseklye J."/>
            <person name="Drula E."/>
            <person name="Henrissat B."/>
            <person name="Nagy I."/>
            <person name="Chovatia M."/>
            <person name="Adam C."/>
            <person name="LaButti K."/>
            <person name="Lipzen A."/>
            <person name="Riley R."/>
            <person name="Grigoriev I.V."/>
            <person name="Nagy L.G."/>
        </authorList>
    </citation>
    <scope>NUCLEOTIDE SEQUENCE [LARGE SCALE GENOMIC DNA]</scope>
    <source>
        <strain evidence="5 6">NL-1724</strain>
    </source>
</reference>
<keyword evidence="2 5" id="KW-0808">Transferase</keyword>
<proteinExistence type="predicted"/>
<dbReference type="PANTHER" id="PTHR48043">
    <property type="entry name" value="EG:EG0003.4 PROTEIN-RELATED"/>
    <property type="match status" value="1"/>
</dbReference>
<dbReference type="GO" id="GO:0008194">
    <property type="term" value="F:UDP-glycosyltransferase activity"/>
    <property type="evidence" value="ECO:0007669"/>
    <property type="project" value="TreeGrafter"/>
</dbReference>
<comment type="caution">
    <text evidence="5">The sequence shown here is derived from an EMBL/GenBank/DDBJ whole genome shotgun (WGS) entry which is preliminary data.</text>
</comment>
<evidence type="ECO:0000313" key="6">
    <source>
        <dbReference type="Proteomes" id="UP000320762"/>
    </source>
</evidence>
<dbReference type="Pfam" id="PF06722">
    <property type="entry name" value="EryCIII-like_C"/>
    <property type="match status" value="1"/>
</dbReference>
<dbReference type="AlphaFoldDB" id="A0A550CDB1"/>
<dbReference type="EMBL" id="VDMD01000011">
    <property type="protein sequence ID" value="TRM62800.1"/>
    <property type="molecule type" value="Genomic_DNA"/>
</dbReference>
<evidence type="ECO:0000256" key="2">
    <source>
        <dbReference type="ARBA" id="ARBA00022679"/>
    </source>
</evidence>
<dbReference type="PANTHER" id="PTHR48043:SF145">
    <property type="entry name" value="FI06409P-RELATED"/>
    <property type="match status" value="1"/>
</dbReference>
<dbReference type="OrthoDB" id="5835829at2759"/>
<feature type="region of interest" description="Disordered" evidence="3">
    <location>
        <begin position="38"/>
        <end position="60"/>
    </location>
</feature>
<evidence type="ECO:0000256" key="1">
    <source>
        <dbReference type="ARBA" id="ARBA00022676"/>
    </source>
</evidence>
<evidence type="ECO:0000259" key="4">
    <source>
        <dbReference type="Pfam" id="PF06722"/>
    </source>
</evidence>
<dbReference type="InterPro" id="IPR050271">
    <property type="entry name" value="UDP-glycosyltransferase"/>
</dbReference>
<keyword evidence="6" id="KW-1185">Reference proteome</keyword>
<dbReference type="Gene3D" id="3.40.50.2000">
    <property type="entry name" value="Glycogen Phosphorylase B"/>
    <property type="match status" value="1"/>
</dbReference>
<organism evidence="5 6">
    <name type="scientific">Schizophyllum amplum</name>
    <dbReference type="NCBI Taxonomy" id="97359"/>
    <lineage>
        <taxon>Eukaryota</taxon>
        <taxon>Fungi</taxon>
        <taxon>Dikarya</taxon>
        <taxon>Basidiomycota</taxon>
        <taxon>Agaricomycotina</taxon>
        <taxon>Agaricomycetes</taxon>
        <taxon>Agaricomycetidae</taxon>
        <taxon>Agaricales</taxon>
        <taxon>Schizophyllaceae</taxon>
        <taxon>Schizophyllum</taxon>
    </lineage>
</organism>
<keyword evidence="1" id="KW-0328">Glycosyltransferase</keyword>
<dbReference type="SUPFAM" id="SSF53756">
    <property type="entry name" value="UDP-Glycosyltransferase/glycogen phosphorylase"/>
    <property type="match status" value="1"/>
</dbReference>